<dbReference type="PIRSF" id="PIRSF016919">
    <property type="entry name" value="HupE_UreJ"/>
    <property type="match status" value="1"/>
</dbReference>
<name>A0A9X1IE39_9PROT</name>
<evidence type="ECO:0000256" key="1">
    <source>
        <dbReference type="SAM" id="Phobius"/>
    </source>
</evidence>
<accession>A0A9X1IE39</accession>
<feature type="transmembrane region" description="Helical" evidence="1">
    <location>
        <begin position="43"/>
        <end position="64"/>
    </location>
</feature>
<dbReference type="AlphaFoldDB" id="A0A9X1IE39"/>
<dbReference type="EMBL" id="JAJAQI010000012">
    <property type="protein sequence ID" value="MCB4822033.1"/>
    <property type="molecule type" value="Genomic_DNA"/>
</dbReference>
<keyword evidence="1" id="KW-1133">Transmembrane helix</keyword>
<comment type="caution">
    <text evidence="3">The sequence shown here is derived from an EMBL/GenBank/DDBJ whole genome shotgun (WGS) entry which is preliminary data.</text>
</comment>
<reference evidence="3" key="1">
    <citation type="submission" date="2021-10" db="EMBL/GenBank/DDBJ databases">
        <title>Roseicella aerolatum sp. nov., isolated from aerosols of e-waste dismantling site.</title>
        <authorList>
            <person name="Qin T."/>
        </authorList>
    </citation>
    <scope>NUCLEOTIDE SEQUENCE</scope>
    <source>
        <strain evidence="3">GB24</strain>
    </source>
</reference>
<feature type="chain" id="PRO_5040790765" evidence="2">
    <location>
        <begin position="20"/>
        <end position="189"/>
    </location>
</feature>
<keyword evidence="4" id="KW-1185">Reference proteome</keyword>
<proteinExistence type="predicted"/>
<keyword evidence="1" id="KW-0812">Transmembrane</keyword>
<gene>
    <name evidence="3" type="ORF">LHA35_09845</name>
</gene>
<organism evidence="3 4">
    <name type="scientific">Roseicella aerolata</name>
    <dbReference type="NCBI Taxonomy" id="2883479"/>
    <lineage>
        <taxon>Bacteria</taxon>
        <taxon>Pseudomonadati</taxon>
        <taxon>Pseudomonadota</taxon>
        <taxon>Alphaproteobacteria</taxon>
        <taxon>Acetobacterales</taxon>
        <taxon>Roseomonadaceae</taxon>
        <taxon>Roseicella</taxon>
    </lineage>
</organism>
<evidence type="ECO:0000313" key="3">
    <source>
        <dbReference type="EMBL" id="MCB4822033.1"/>
    </source>
</evidence>
<feature type="transmembrane region" description="Helical" evidence="1">
    <location>
        <begin position="107"/>
        <end position="126"/>
    </location>
</feature>
<protein>
    <submittedName>
        <fullName evidence="3">HupE/UreJ family protein</fullName>
    </submittedName>
</protein>
<feature type="transmembrane region" description="Helical" evidence="1">
    <location>
        <begin position="138"/>
        <end position="164"/>
    </location>
</feature>
<feature type="transmembrane region" description="Helical" evidence="1">
    <location>
        <begin position="76"/>
        <end position="101"/>
    </location>
</feature>
<keyword evidence="1" id="KW-0472">Membrane</keyword>
<evidence type="ECO:0000256" key="2">
    <source>
        <dbReference type="SAM" id="SignalP"/>
    </source>
</evidence>
<dbReference type="RefSeq" id="WP_226607696.1">
    <property type="nucleotide sequence ID" value="NZ_JAJAQI010000012.1"/>
</dbReference>
<dbReference type="InterPro" id="IPR007038">
    <property type="entry name" value="HupE_UreJ"/>
</dbReference>
<keyword evidence="2" id="KW-0732">Signal</keyword>
<feature type="signal peptide" evidence="2">
    <location>
        <begin position="1"/>
        <end position="19"/>
    </location>
</feature>
<sequence length="189" mass="18195">MTRIALTAAALLLPATAFAHPGHVETAGFAAGFLHPFSGADHLLAMVMVGLWAGLLGGTARLALPGAFLGAMALGGALGMAGLALPGVEAGILASVVVLGALTGLTVRLPLLAGMGLAAVFGLLHGHAHGTEMLAGSAAGYAGGFLAGTALLHGAGLALALPFAPWARRLARAMGGATTAAGLALALVG</sequence>
<dbReference type="Proteomes" id="UP001139311">
    <property type="component" value="Unassembled WGS sequence"/>
</dbReference>
<evidence type="ECO:0000313" key="4">
    <source>
        <dbReference type="Proteomes" id="UP001139311"/>
    </source>
</evidence>
<dbReference type="Pfam" id="PF04955">
    <property type="entry name" value="HupE_UreJ"/>
    <property type="match status" value="1"/>
</dbReference>